<name>K1JV61_9BURK</name>
<evidence type="ECO:0000313" key="3">
    <source>
        <dbReference type="EMBL" id="EKB30563.1"/>
    </source>
</evidence>
<dbReference type="EMBL" id="ADMG01000038">
    <property type="protein sequence ID" value="EKB30563.1"/>
    <property type="molecule type" value="Genomic_DNA"/>
</dbReference>
<feature type="domain" description="4'-phosphopantetheinyl transferase" evidence="2">
    <location>
        <begin position="113"/>
        <end position="201"/>
    </location>
</feature>
<evidence type="ECO:0000256" key="1">
    <source>
        <dbReference type="ARBA" id="ARBA00022679"/>
    </source>
</evidence>
<keyword evidence="4" id="KW-1185">Reference proteome</keyword>
<dbReference type="Pfam" id="PF01648">
    <property type="entry name" value="ACPS"/>
    <property type="match status" value="1"/>
</dbReference>
<protein>
    <recommendedName>
        <fullName evidence="2">4'-phosphopantetheinyl transferase domain-containing protein</fullName>
    </recommendedName>
</protein>
<reference evidence="3 4" key="1">
    <citation type="submission" date="2012-05" db="EMBL/GenBank/DDBJ databases">
        <title>The Genome Sequence of Sutterella wadsworthensis 2_1_59BFAA.</title>
        <authorList>
            <consortium name="The Broad Institute Genome Sequencing Platform"/>
            <person name="Earl A."/>
            <person name="Ward D."/>
            <person name="Feldgarden M."/>
            <person name="Gevers D."/>
            <person name="Daigneault M."/>
            <person name="Strauss J."/>
            <person name="Allen-Vercoe E."/>
            <person name="Walker B."/>
            <person name="Young S.K."/>
            <person name="Zeng Q."/>
            <person name="Gargeya S."/>
            <person name="Fitzgerald M."/>
            <person name="Haas B."/>
            <person name="Abouelleil A."/>
            <person name="Alvarado L."/>
            <person name="Arachchi H.M."/>
            <person name="Berlin A.M."/>
            <person name="Chapman S.B."/>
            <person name="Goldberg J."/>
            <person name="Griggs A."/>
            <person name="Gujja S."/>
            <person name="Hansen M."/>
            <person name="Howarth C."/>
            <person name="Imamovic A."/>
            <person name="Larimer J."/>
            <person name="McCowen C."/>
            <person name="Montmayeur A."/>
            <person name="Murphy C."/>
            <person name="Neiman D."/>
            <person name="Pearson M."/>
            <person name="Priest M."/>
            <person name="Roberts A."/>
            <person name="Saif S."/>
            <person name="Shea T."/>
            <person name="Sisk P."/>
            <person name="Sykes S."/>
            <person name="Wortman J."/>
            <person name="Nusbaum C."/>
            <person name="Birren B."/>
        </authorList>
    </citation>
    <scope>NUCLEOTIDE SEQUENCE [LARGE SCALE GENOMIC DNA]</scope>
    <source>
        <strain evidence="3 4">2_1_59BFAA</strain>
    </source>
</reference>
<dbReference type="RefSeq" id="WP_005436277.1">
    <property type="nucleotide sequence ID" value="NZ_JH815519.1"/>
</dbReference>
<evidence type="ECO:0000313" key="4">
    <source>
        <dbReference type="Proteomes" id="UP000005835"/>
    </source>
</evidence>
<evidence type="ECO:0000259" key="2">
    <source>
        <dbReference type="Pfam" id="PF01648"/>
    </source>
</evidence>
<dbReference type="GO" id="GO:0008897">
    <property type="term" value="F:holo-[acyl-carrier-protein] synthase activity"/>
    <property type="evidence" value="ECO:0007669"/>
    <property type="project" value="InterPro"/>
</dbReference>
<dbReference type="Gene3D" id="3.90.470.20">
    <property type="entry name" value="4'-phosphopantetheinyl transferase domain"/>
    <property type="match status" value="2"/>
</dbReference>
<accession>K1JV61</accession>
<dbReference type="InterPro" id="IPR008278">
    <property type="entry name" value="4-PPantetheinyl_Trfase_dom"/>
</dbReference>
<dbReference type="PATRIC" id="fig|742823.3.peg.1804"/>
<dbReference type="InterPro" id="IPR037143">
    <property type="entry name" value="4-PPantetheinyl_Trfase_dom_sf"/>
</dbReference>
<dbReference type="eggNOG" id="ENOG5031GFU">
    <property type="taxonomic scope" value="Bacteria"/>
</dbReference>
<dbReference type="OrthoDB" id="9808281at2"/>
<gene>
    <name evidence="3" type="ORF">HMPREF9465_01809</name>
</gene>
<organism evidence="3 4">
    <name type="scientific">Sutterella wadsworthensis 2_1_59BFAA</name>
    <dbReference type="NCBI Taxonomy" id="742823"/>
    <lineage>
        <taxon>Bacteria</taxon>
        <taxon>Pseudomonadati</taxon>
        <taxon>Pseudomonadota</taxon>
        <taxon>Betaproteobacteria</taxon>
        <taxon>Burkholderiales</taxon>
        <taxon>Sutterellaceae</taxon>
        <taxon>Sutterella</taxon>
    </lineage>
</organism>
<dbReference type="SUPFAM" id="SSF56214">
    <property type="entry name" value="4'-phosphopantetheinyl transferase"/>
    <property type="match status" value="1"/>
</dbReference>
<sequence length="230" mass="24811">MSPIEKLSSTPNPAVLLFDFESAPAGLEESLAATLPEATRSRITAFCHPVRRRQTRWGRILASAAARILDAELVEEPPYAPYLLKDGRRTALCIAHTGTSIALGIASVKDPVMGLDLETMRPVRSIEGMSRMSFGEAASAIVRQCAESGDSEPFFRAWGMKESEIKLNRGGSGWRLTLDEESRPVVLDPEGRPVLATHAAFGSLRLTVLTGACAPVIGRVTPADISRTLL</sequence>
<comment type="caution">
    <text evidence="3">The sequence shown here is derived from an EMBL/GenBank/DDBJ whole genome shotgun (WGS) entry which is preliminary data.</text>
</comment>
<keyword evidence="1" id="KW-0808">Transferase</keyword>
<dbReference type="AlphaFoldDB" id="K1JV61"/>
<dbReference type="GO" id="GO:0000287">
    <property type="term" value="F:magnesium ion binding"/>
    <property type="evidence" value="ECO:0007669"/>
    <property type="project" value="InterPro"/>
</dbReference>
<dbReference type="HOGENOM" id="CLU_1204289_0_0_4"/>
<dbReference type="Proteomes" id="UP000005835">
    <property type="component" value="Unassembled WGS sequence"/>
</dbReference>
<proteinExistence type="predicted"/>
<dbReference type="STRING" id="742823.HMPREF9465_01809"/>